<dbReference type="PANTHER" id="PTHR48228:SF5">
    <property type="entry name" value="ALPHA-METHYLACYL-COA RACEMASE"/>
    <property type="match status" value="1"/>
</dbReference>
<dbReference type="Gene3D" id="3.40.50.10540">
    <property type="entry name" value="Crotonobetainyl-coa:carnitine coa-transferase, domain 1"/>
    <property type="match status" value="2"/>
</dbReference>
<gene>
    <name evidence="1" type="ORF">COB67_05290</name>
</gene>
<dbReference type="PANTHER" id="PTHR48228">
    <property type="entry name" value="SUCCINYL-COA--D-CITRAMALATE COA-TRANSFERASE"/>
    <property type="match status" value="1"/>
</dbReference>
<dbReference type="Pfam" id="PF02515">
    <property type="entry name" value="CoA_transf_3"/>
    <property type="match status" value="1"/>
</dbReference>
<evidence type="ECO:0000313" key="1">
    <source>
        <dbReference type="EMBL" id="PCI28905.1"/>
    </source>
</evidence>
<dbReference type="SUPFAM" id="SSF89796">
    <property type="entry name" value="CoA-transferase family III (CaiB/BaiF)"/>
    <property type="match status" value="1"/>
</dbReference>
<dbReference type="EMBL" id="NVSR01000023">
    <property type="protein sequence ID" value="PCI28905.1"/>
    <property type="molecule type" value="Genomic_DNA"/>
</dbReference>
<dbReference type="InterPro" id="IPR050509">
    <property type="entry name" value="CoA-transferase_III"/>
</dbReference>
<dbReference type="Proteomes" id="UP000218113">
    <property type="component" value="Unassembled WGS sequence"/>
</dbReference>
<dbReference type="AlphaFoldDB" id="A0A2A4T707"/>
<dbReference type="Gene3D" id="3.30.1540.10">
    <property type="entry name" value="formyl-coa transferase, domain 3"/>
    <property type="match status" value="1"/>
</dbReference>
<sequence>MTNPPTNGPLQSLKIIDFTTLLPGPFGSMLMADLGADVLKVESPTRPDLVRSMPPFDGEESAAHGMLNRSKRSIALDLKHKAARKIIGELIGNYDILLEQFRPGVMQRLGLDYETLRQINPKLIYCSITGYGQTGPYRDKAGHDINYLSLSGLMSYTGRKDSGPLPLGTQVADIAGGSYHAVMGILAAVIHRQMTGEGQSIDISMTDTAIAMNAFAAPQYLIGKELPERENMLLNGGSFYDFYQTKDGRFLSVGSLESKFLKKFCELIGQPGLWKQAAIQKPAIQEEVKQTIQQILRQKELKDWLDIFGNHDICVEPVLSLEEMVEHPQTKAREMIIPVPKNDQSYQLQVACPIKFSHTKANYQHVGPSVGAHTLEVLESLGYASEDISQFQEAGLFGPR</sequence>
<comment type="caution">
    <text evidence="1">The sequence shown here is derived from an EMBL/GenBank/DDBJ whole genome shotgun (WGS) entry which is preliminary data.</text>
</comment>
<dbReference type="InterPro" id="IPR044855">
    <property type="entry name" value="CoA-Trfase_III_dom3_sf"/>
</dbReference>
<organism evidence="1 2">
    <name type="scientific">SAR324 cluster bacterium</name>
    <dbReference type="NCBI Taxonomy" id="2024889"/>
    <lineage>
        <taxon>Bacteria</taxon>
        <taxon>Deltaproteobacteria</taxon>
        <taxon>SAR324 cluster</taxon>
    </lineage>
</organism>
<protein>
    <submittedName>
        <fullName evidence="1">Carnitine dehydratase</fullName>
    </submittedName>
</protein>
<reference evidence="2" key="1">
    <citation type="submission" date="2017-08" db="EMBL/GenBank/DDBJ databases">
        <title>A dynamic microbial community with high functional redundancy inhabits the cold, oxic subseafloor aquifer.</title>
        <authorList>
            <person name="Tully B.J."/>
            <person name="Wheat C.G."/>
            <person name="Glazer B.T."/>
            <person name="Huber J.A."/>
        </authorList>
    </citation>
    <scope>NUCLEOTIDE SEQUENCE [LARGE SCALE GENOMIC DNA]</scope>
</reference>
<accession>A0A2A4T707</accession>
<proteinExistence type="predicted"/>
<dbReference type="InterPro" id="IPR023606">
    <property type="entry name" value="CoA-Trfase_III_dom_1_sf"/>
</dbReference>
<name>A0A2A4T707_9DELT</name>
<dbReference type="GO" id="GO:0003824">
    <property type="term" value="F:catalytic activity"/>
    <property type="evidence" value="ECO:0007669"/>
    <property type="project" value="InterPro"/>
</dbReference>
<dbReference type="InterPro" id="IPR003673">
    <property type="entry name" value="CoA-Trfase_fam_III"/>
</dbReference>
<evidence type="ECO:0000313" key="2">
    <source>
        <dbReference type="Proteomes" id="UP000218113"/>
    </source>
</evidence>